<comment type="caution">
    <text evidence="1">The sequence shown here is derived from an EMBL/GenBank/DDBJ whole genome shotgun (WGS) entry which is preliminary data.</text>
</comment>
<gene>
    <name evidence="1" type="ORF">EI42_05626</name>
</gene>
<name>A0A326TXJ6_THEHA</name>
<evidence type="ECO:0000313" key="1">
    <source>
        <dbReference type="EMBL" id="PZW21090.1"/>
    </source>
</evidence>
<keyword evidence="2" id="KW-1185">Reference proteome</keyword>
<dbReference type="EMBL" id="QKUF01000036">
    <property type="protein sequence ID" value="PZW21090.1"/>
    <property type="molecule type" value="Genomic_DNA"/>
</dbReference>
<organism evidence="1 2">
    <name type="scientific">Thermosporothrix hazakensis</name>
    <dbReference type="NCBI Taxonomy" id="644383"/>
    <lineage>
        <taxon>Bacteria</taxon>
        <taxon>Bacillati</taxon>
        <taxon>Chloroflexota</taxon>
        <taxon>Ktedonobacteria</taxon>
        <taxon>Ktedonobacterales</taxon>
        <taxon>Thermosporotrichaceae</taxon>
        <taxon>Thermosporothrix</taxon>
    </lineage>
</organism>
<proteinExistence type="predicted"/>
<reference evidence="1 2" key="1">
    <citation type="submission" date="2018-06" db="EMBL/GenBank/DDBJ databases">
        <title>Genomic Encyclopedia of Archaeal and Bacterial Type Strains, Phase II (KMG-II): from individual species to whole genera.</title>
        <authorList>
            <person name="Goeker M."/>
        </authorList>
    </citation>
    <scope>NUCLEOTIDE SEQUENCE [LARGE SCALE GENOMIC DNA]</scope>
    <source>
        <strain evidence="1 2">ATCC BAA-1881</strain>
    </source>
</reference>
<protein>
    <submittedName>
        <fullName evidence="1">Uncharacterized protein</fullName>
    </submittedName>
</protein>
<dbReference type="AlphaFoldDB" id="A0A326TXJ6"/>
<sequence length="75" mass="8076">MSPKDIYAGQELAGSDGAGAEPTYFTHNMWIGLNHSYNYQSNAGIEFQSYSPPYARWISTPQGNANAGGTHCTAC</sequence>
<dbReference type="Proteomes" id="UP000248806">
    <property type="component" value="Unassembled WGS sequence"/>
</dbReference>
<accession>A0A326TXJ6</accession>
<evidence type="ECO:0000313" key="2">
    <source>
        <dbReference type="Proteomes" id="UP000248806"/>
    </source>
</evidence>